<feature type="region of interest" description="Disordered" evidence="12">
    <location>
        <begin position="265"/>
        <end position="287"/>
    </location>
</feature>
<protein>
    <recommendedName>
        <fullName evidence="11">Palmitoyltransferase</fullName>
        <ecNumber evidence="11">2.3.1.225</ecNumber>
    </recommendedName>
</protein>
<evidence type="ECO:0000256" key="9">
    <source>
        <dbReference type="ARBA" id="ARBA00038298"/>
    </source>
</evidence>
<dbReference type="PANTHER" id="PTHR22883:SF23">
    <property type="entry name" value="PALMITOYLTRANSFERASE ZDHHC6"/>
    <property type="match status" value="1"/>
</dbReference>
<keyword evidence="5 11" id="KW-0472">Membrane</keyword>
<keyword evidence="4 11" id="KW-1133">Transmembrane helix</keyword>
<evidence type="ECO:0000256" key="10">
    <source>
        <dbReference type="ARBA" id="ARBA00048048"/>
    </source>
</evidence>
<reference evidence="14" key="1">
    <citation type="journal article" date="2020" name="Mol. Plant Microbe Interact.">
        <title>Genome Sequence of the Biocontrol Agent Coniothyrium minitans strain Conio (IMI 134523).</title>
        <authorList>
            <person name="Patel D."/>
            <person name="Shittu T.A."/>
            <person name="Baroncelli R."/>
            <person name="Muthumeenakshi S."/>
            <person name="Osborne T.H."/>
            <person name="Janganan T.K."/>
            <person name="Sreenivasaprasad S."/>
        </authorList>
    </citation>
    <scope>NUCLEOTIDE SEQUENCE</scope>
    <source>
        <strain evidence="14">Conio</strain>
    </source>
</reference>
<gene>
    <name evidence="14" type="ORF">PMIN01_09584</name>
</gene>
<evidence type="ECO:0000256" key="8">
    <source>
        <dbReference type="ARBA" id="ARBA00023315"/>
    </source>
</evidence>
<accession>A0A9P6GBQ5</accession>
<dbReference type="PANTHER" id="PTHR22883">
    <property type="entry name" value="ZINC FINGER DHHC DOMAIN CONTAINING PROTEIN"/>
    <property type="match status" value="1"/>
</dbReference>
<feature type="transmembrane region" description="Helical" evidence="11">
    <location>
        <begin position="181"/>
        <end position="201"/>
    </location>
</feature>
<evidence type="ECO:0000259" key="13">
    <source>
        <dbReference type="Pfam" id="PF01529"/>
    </source>
</evidence>
<dbReference type="PROSITE" id="PS50216">
    <property type="entry name" value="DHHC"/>
    <property type="match status" value="1"/>
</dbReference>
<keyword evidence="6" id="KW-0564">Palmitate</keyword>
<keyword evidence="15" id="KW-1185">Reference proteome</keyword>
<keyword evidence="8 11" id="KW-0012">Acyltransferase</keyword>
<evidence type="ECO:0000256" key="5">
    <source>
        <dbReference type="ARBA" id="ARBA00023136"/>
    </source>
</evidence>
<feature type="transmembrane region" description="Helical" evidence="11">
    <location>
        <begin position="213"/>
        <end position="237"/>
    </location>
</feature>
<dbReference type="InterPro" id="IPR001594">
    <property type="entry name" value="Palmitoyltrfase_DHHC"/>
</dbReference>
<organism evidence="14 15">
    <name type="scientific">Paraphaeosphaeria minitans</name>
    <dbReference type="NCBI Taxonomy" id="565426"/>
    <lineage>
        <taxon>Eukaryota</taxon>
        <taxon>Fungi</taxon>
        <taxon>Dikarya</taxon>
        <taxon>Ascomycota</taxon>
        <taxon>Pezizomycotina</taxon>
        <taxon>Dothideomycetes</taxon>
        <taxon>Pleosporomycetidae</taxon>
        <taxon>Pleosporales</taxon>
        <taxon>Massarineae</taxon>
        <taxon>Didymosphaeriaceae</taxon>
        <taxon>Paraphaeosphaeria</taxon>
    </lineage>
</organism>
<comment type="subcellular location">
    <subcellularLocation>
        <location evidence="1">Membrane</location>
        <topology evidence="1">Multi-pass membrane protein</topology>
    </subcellularLocation>
</comment>
<comment type="caution">
    <text evidence="14">The sequence shown here is derived from an EMBL/GenBank/DDBJ whole genome shotgun (WGS) entry which is preliminary data.</text>
</comment>
<evidence type="ECO:0000256" key="12">
    <source>
        <dbReference type="SAM" id="MobiDB-lite"/>
    </source>
</evidence>
<keyword evidence="2 11" id="KW-0808">Transferase</keyword>
<comment type="domain">
    <text evidence="11">The DHHC domain is required for palmitoyltransferase activity.</text>
</comment>
<dbReference type="GO" id="GO:0016020">
    <property type="term" value="C:membrane"/>
    <property type="evidence" value="ECO:0007669"/>
    <property type="project" value="UniProtKB-SubCell"/>
</dbReference>
<evidence type="ECO:0000313" key="15">
    <source>
        <dbReference type="Proteomes" id="UP000756921"/>
    </source>
</evidence>
<dbReference type="OrthoDB" id="331948at2759"/>
<evidence type="ECO:0000256" key="3">
    <source>
        <dbReference type="ARBA" id="ARBA00022692"/>
    </source>
</evidence>
<comment type="similarity">
    <text evidence="9">Belongs to the DHHC palmitoyltransferase family. PFA5 subfamily.</text>
</comment>
<dbReference type="EMBL" id="WJXW01000010">
    <property type="protein sequence ID" value="KAF9732726.1"/>
    <property type="molecule type" value="Genomic_DNA"/>
</dbReference>
<dbReference type="GO" id="GO:0006612">
    <property type="term" value="P:protein targeting to membrane"/>
    <property type="evidence" value="ECO:0007669"/>
    <property type="project" value="TreeGrafter"/>
</dbReference>
<evidence type="ECO:0000313" key="14">
    <source>
        <dbReference type="EMBL" id="KAF9732726.1"/>
    </source>
</evidence>
<feature type="transmembrane region" description="Helical" evidence="11">
    <location>
        <begin position="24"/>
        <end position="46"/>
    </location>
</feature>
<dbReference type="GO" id="GO:0005794">
    <property type="term" value="C:Golgi apparatus"/>
    <property type="evidence" value="ECO:0007669"/>
    <property type="project" value="TreeGrafter"/>
</dbReference>
<comment type="catalytic activity">
    <reaction evidence="10 11">
        <text>L-cysteinyl-[protein] + hexadecanoyl-CoA = S-hexadecanoyl-L-cysteinyl-[protein] + CoA</text>
        <dbReference type="Rhea" id="RHEA:36683"/>
        <dbReference type="Rhea" id="RHEA-COMP:10131"/>
        <dbReference type="Rhea" id="RHEA-COMP:11032"/>
        <dbReference type="ChEBI" id="CHEBI:29950"/>
        <dbReference type="ChEBI" id="CHEBI:57287"/>
        <dbReference type="ChEBI" id="CHEBI:57379"/>
        <dbReference type="ChEBI" id="CHEBI:74151"/>
        <dbReference type="EC" id="2.3.1.225"/>
    </reaction>
</comment>
<feature type="domain" description="Palmitoyltransferase DHHC" evidence="13">
    <location>
        <begin position="130"/>
        <end position="250"/>
    </location>
</feature>
<evidence type="ECO:0000256" key="2">
    <source>
        <dbReference type="ARBA" id="ARBA00022679"/>
    </source>
</evidence>
<keyword evidence="3 11" id="KW-0812">Transmembrane</keyword>
<dbReference type="EC" id="2.3.1.225" evidence="11"/>
<feature type="transmembrane region" description="Helical" evidence="11">
    <location>
        <begin position="67"/>
        <end position="88"/>
    </location>
</feature>
<evidence type="ECO:0000256" key="7">
    <source>
        <dbReference type="ARBA" id="ARBA00023288"/>
    </source>
</evidence>
<dbReference type="GO" id="GO:0005783">
    <property type="term" value="C:endoplasmic reticulum"/>
    <property type="evidence" value="ECO:0007669"/>
    <property type="project" value="TreeGrafter"/>
</dbReference>
<evidence type="ECO:0000256" key="4">
    <source>
        <dbReference type="ARBA" id="ARBA00022989"/>
    </source>
</evidence>
<evidence type="ECO:0000256" key="6">
    <source>
        <dbReference type="ARBA" id="ARBA00023139"/>
    </source>
</evidence>
<sequence>MSVSEKSSPQRRTLDQKMGQLSSVMMPLIEIGAMGFATYVFVYSLCIQYLMAPSSELRSRGIQPRKGTGAALVSIYLLLVLIILLTWLRILQVIWTNPGIVPLGHPDLEKQDVGWMGIEKYDAFISDYEGNPQWCDKCHNWKPDRAHHCRELNRCVRRMDHFCPWAGGIICEGTHKFFIQLVFYGALYATFSWIPVAIFLAERIRVLGSKPGIWTAMLPLCGIFMIFTVTMFFMTFWNQSINYTTIETLQRGGVHNIAMLVTRRDPSAQTSRRNSSSHNNREKPTVLREVTRSDGREYVVFQTQPYVNPWDIGSMDNLRAIMGDSIVQWFFPFQTSPCIKRDDVKGQYGWSREVLDMASDWERVHPDRHVVLLSNTRRSRRRSS</sequence>
<dbReference type="Pfam" id="PF01529">
    <property type="entry name" value="DHHC"/>
    <property type="match status" value="1"/>
</dbReference>
<evidence type="ECO:0000256" key="11">
    <source>
        <dbReference type="RuleBase" id="RU079119"/>
    </source>
</evidence>
<dbReference type="GO" id="GO:0019706">
    <property type="term" value="F:protein-cysteine S-palmitoyltransferase activity"/>
    <property type="evidence" value="ECO:0007669"/>
    <property type="project" value="UniProtKB-EC"/>
</dbReference>
<dbReference type="AlphaFoldDB" id="A0A9P6GBQ5"/>
<evidence type="ECO:0000256" key="1">
    <source>
        <dbReference type="ARBA" id="ARBA00004141"/>
    </source>
</evidence>
<dbReference type="Proteomes" id="UP000756921">
    <property type="component" value="Unassembled WGS sequence"/>
</dbReference>
<name>A0A9P6GBQ5_9PLEO</name>
<dbReference type="InterPro" id="IPR039859">
    <property type="entry name" value="PFA4/ZDH16/20/ERF2-like"/>
</dbReference>
<keyword evidence="7" id="KW-0449">Lipoprotein</keyword>
<proteinExistence type="inferred from homology"/>